<organism evidence="2 3">
    <name type="scientific">Bacillus badius</name>
    <dbReference type="NCBI Taxonomy" id="1455"/>
    <lineage>
        <taxon>Bacteria</taxon>
        <taxon>Bacillati</taxon>
        <taxon>Bacillota</taxon>
        <taxon>Bacilli</taxon>
        <taxon>Bacillales</taxon>
        <taxon>Bacillaceae</taxon>
        <taxon>Pseudobacillus</taxon>
    </lineage>
</organism>
<dbReference type="SUPFAM" id="SSF56784">
    <property type="entry name" value="HAD-like"/>
    <property type="match status" value="1"/>
</dbReference>
<keyword evidence="1" id="KW-0479">Metal-binding</keyword>
<dbReference type="PANTHER" id="PTHR19288:SF46">
    <property type="entry name" value="HALOACID DEHALOGENASE-LIKE HYDROLASE DOMAIN-CONTAINING PROTEIN 2"/>
    <property type="match status" value="1"/>
</dbReference>
<dbReference type="InterPro" id="IPR006357">
    <property type="entry name" value="HAD-SF_hydro_IIA"/>
</dbReference>
<dbReference type="Pfam" id="PF13344">
    <property type="entry name" value="Hydrolase_6"/>
    <property type="match status" value="1"/>
</dbReference>
<evidence type="ECO:0000313" key="2">
    <source>
        <dbReference type="EMBL" id="KIL78433.1"/>
    </source>
</evidence>
<evidence type="ECO:0000256" key="1">
    <source>
        <dbReference type="PIRNR" id="PIRNR000915"/>
    </source>
</evidence>
<dbReference type="InterPro" id="IPR036412">
    <property type="entry name" value="HAD-like_sf"/>
</dbReference>
<name>A0ABR5AUN1_BACBA</name>
<protein>
    <recommendedName>
        <fullName evidence="1">Acid sugar phosphatase</fullName>
        <ecNumber evidence="1">3.1.3.-</ecNumber>
    </recommendedName>
</protein>
<dbReference type="PIRSF" id="PIRSF000915">
    <property type="entry name" value="PGP-type_phosphatase"/>
    <property type="match status" value="1"/>
</dbReference>
<dbReference type="PANTHER" id="PTHR19288">
    <property type="entry name" value="4-NITROPHENYLPHOSPHATASE-RELATED"/>
    <property type="match status" value="1"/>
</dbReference>
<keyword evidence="3" id="KW-1185">Reference proteome</keyword>
<evidence type="ECO:0000313" key="3">
    <source>
        <dbReference type="Proteomes" id="UP000031982"/>
    </source>
</evidence>
<dbReference type="Gene3D" id="3.40.50.1000">
    <property type="entry name" value="HAD superfamily/HAD-like"/>
    <property type="match status" value="2"/>
</dbReference>
<accession>A0ABR5AUN1</accession>
<comment type="function">
    <text evidence="1">Catalyzes the dephosphorylation of 2-6 carbon acid sugars in vitro.</text>
</comment>
<dbReference type="InterPro" id="IPR023214">
    <property type="entry name" value="HAD_sf"/>
</dbReference>
<dbReference type="Proteomes" id="UP000031982">
    <property type="component" value="Unassembled WGS sequence"/>
</dbReference>
<dbReference type="RefSeq" id="WP_041113728.1">
    <property type="nucleotide sequence ID" value="NZ_JARTHD010000012.1"/>
</dbReference>
<keyword evidence="1" id="KW-0460">Magnesium</keyword>
<comment type="caution">
    <text evidence="2">The sequence shown here is derived from an EMBL/GenBank/DDBJ whole genome shotgun (WGS) entry which is preliminary data.</text>
</comment>
<comment type="cofactor">
    <cofactor evidence="1">
        <name>Mg(2+)</name>
        <dbReference type="ChEBI" id="CHEBI:18420"/>
    </cofactor>
</comment>
<dbReference type="NCBIfam" id="TIGR01460">
    <property type="entry name" value="HAD-SF-IIA"/>
    <property type="match status" value="1"/>
</dbReference>
<reference evidence="2 3" key="1">
    <citation type="submission" date="2015-01" db="EMBL/GenBank/DDBJ databases">
        <title>Genome Assembly of Bacillus badius MTCC 1458.</title>
        <authorList>
            <person name="Verma A."/>
            <person name="Khatri I."/>
            <person name="Mual P."/>
            <person name="Subramanian S."/>
            <person name="Krishnamurthi S."/>
        </authorList>
    </citation>
    <scope>NUCLEOTIDE SEQUENCE [LARGE SCALE GENOMIC DNA]</scope>
    <source>
        <strain evidence="2 3">MTCC 1458</strain>
    </source>
</reference>
<sequence length="263" mass="28902">MIHIDDFGAYCFDLDGTIYVGKQLLPGVQETIHLLRKTHKKILFITNAPTHTRADCQRLLSSLGVAAELDEIITASSLSAVYFQENYPDASVFIIGEQAITDEFSRYPLKVTGDPLHATHVLVGLDRAFTYDKLNQAMTAIRNGAKLVVTNPDPVCPVPGGYIADTLAIAKAIEVAAGQPIDQIIGKPSAYYINKVQERLNFPKNRCLIVGDRLETDILMGKEHGLPTCLVLTGASHPNDIQRTGIQPDYVINNLTELFAKEK</sequence>
<gene>
    <name evidence="2" type="ORF">SD77_4113</name>
</gene>
<dbReference type="Pfam" id="PF13242">
    <property type="entry name" value="Hydrolase_like"/>
    <property type="match status" value="1"/>
</dbReference>
<dbReference type="EC" id="3.1.3.-" evidence="1"/>
<dbReference type="EMBL" id="JXLP01000009">
    <property type="protein sequence ID" value="KIL78433.1"/>
    <property type="molecule type" value="Genomic_DNA"/>
</dbReference>
<proteinExistence type="inferred from homology"/>
<comment type="similarity">
    <text evidence="1">Belongs to the HAD-like hydrolase superfamily. NagD family.</text>
</comment>